<dbReference type="EMBL" id="CAJOAY010000132">
    <property type="protein sequence ID" value="CAF3552618.1"/>
    <property type="molecule type" value="Genomic_DNA"/>
</dbReference>
<dbReference type="GO" id="GO:0047522">
    <property type="term" value="F:15-oxoprostaglandin 13-reductase [NAD(P)+] activity"/>
    <property type="evidence" value="ECO:0007669"/>
    <property type="project" value="TreeGrafter"/>
</dbReference>
<sequence>MKELTVRGIYITTYVKEFGAALAEMVPLVKKGDIKFKETLFDGFEKMPRAFIGLFKGDNTGKALVKASNYP</sequence>
<proteinExistence type="predicted"/>
<dbReference type="SUPFAM" id="SSF50129">
    <property type="entry name" value="GroES-like"/>
    <property type="match status" value="1"/>
</dbReference>
<dbReference type="Gene3D" id="3.40.50.720">
    <property type="entry name" value="NAD(P)-binding Rossmann-like Domain"/>
    <property type="match status" value="1"/>
</dbReference>
<reference evidence="2" key="1">
    <citation type="submission" date="2021-02" db="EMBL/GenBank/DDBJ databases">
        <authorList>
            <person name="Nowell W R."/>
        </authorList>
    </citation>
    <scope>NUCLEOTIDE SEQUENCE</scope>
</reference>
<evidence type="ECO:0000313" key="1">
    <source>
        <dbReference type="EMBL" id="CAF0885145.1"/>
    </source>
</evidence>
<dbReference type="GO" id="GO:0006693">
    <property type="term" value="P:prostaglandin metabolic process"/>
    <property type="evidence" value="ECO:0007669"/>
    <property type="project" value="TreeGrafter"/>
</dbReference>
<dbReference type="EMBL" id="CAJNON010000056">
    <property type="protein sequence ID" value="CAF0885145.1"/>
    <property type="molecule type" value="Genomic_DNA"/>
</dbReference>
<dbReference type="InterPro" id="IPR045010">
    <property type="entry name" value="MDR_fam"/>
</dbReference>
<dbReference type="Proteomes" id="UP000663881">
    <property type="component" value="Unassembled WGS sequence"/>
</dbReference>
<gene>
    <name evidence="2" type="ORF">OKA104_LOCUS4171</name>
    <name evidence="1" type="ORF">VCS650_LOCUS8468</name>
</gene>
<dbReference type="InterPro" id="IPR011032">
    <property type="entry name" value="GroES-like_sf"/>
</dbReference>
<dbReference type="AlphaFoldDB" id="A0A818JY84"/>
<organism evidence="2 3">
    <name type="scientific">Adineta steineri</name>
    <dbReference type="NCBI Taxonomy" id="433720"/>
    <lineage>
        <taxon>Eukaryota</taxon>
        <taxon>Metazoa</taxon>
        <taxon>Spiralia</taxon>
        <taxon>Gnathifera</taxon>
        <taxon>Rotifera</taxon>
        <taxon>Eurotatoria</taxon>
        <taxon>Bdelloidea</taxon>
        <taxon>Adinetida</taxon>
        <taxon>Adinetidae</taxon>
        <taxon>Adineta</taxon>
    </lineage>
</organism>
<protein>
    <submittedName>
        <fullName evidence="2">Uncharacterized protein</fullName>
    </submittedName>
</protein>
<comment type="caution">
    <text evidence="2">The sequence shown here is derived from an EMBL/GenBank/DDBJ whole genome shotgun (WGS) entry which is preliminary data.</text>
</comment>
<dbReference type="Proteomes" id="UP000663891">
    <property type="component" value="Unassembled WGS sequence"/>
</dbReference>
<accession>A0A818JY84</accession>
<evidence type="ECO:0000313" key="3">
    <source>
        <dbReference type="Proteomes" id="UP000663881"/>
    </source>
</evidence>
<dbReference type="PANTHER" id="PTHR43205">
    <property type="entry name" value="PROSTAGLANDIN REDUCTASE"/>
    <property type="match status" value="1"/>
</dbReference>
<evidence type="ECO:0000313" key="2">
    <source>
        <dbReference type="EMBL" id="CAF3552618.1"/>
    </source>
</evidence>
<name>A0A818JY84_9BILA</name>
<dbReference type="OrthoDB" id="809632at2759"/>
<dbReference type="PANTHER" id="PTHR43205:SF7">
    <property type="entry name" value="PROSTAGLANDIN REDUCTASE 1"/>
    <property type="match status" value="1"/>
</dbReference>
<dbReference type="Gene3D" id="3.90.180.10">
    <property type="entry name" value="Medium-chain alcohol dehydrogenases, catalytic domain"/>
    <property type="match status" value="1"/>
</dbReference>